<dbReference type="HOGENOM" id="CLU_137756_0_0_10"/>
<evidence type="ECO:0000313" key="2">
    <source>
        <dbReference type="Proteomes" id="UP000002297"/>
    </source>
</evidence>
<dbReference type="NCBIfam" id="NF033205">
    <property type="entry name" value="IPExxxVDY"/>
    <property type="match status" value="1"/>
</dbReference>
<evidence type="ECO:0000313" key="1">
    <source>
        <dbReference type="EMBL" id="EAP87716.1"/>
    </source>
</evidence>
<organism evidence="1 2">
    <name type="scientific">Croceibacter atlanticus (strain ATCC BAA-628 / JCM 21780 / CIP 108009 / IAM 15332 / KCTC 12090 / HTCC2559)</name>
    <dbReference type="NCBI Taxonomy" id="216432"/>
    <lineage>
        <taxon>Bacteria</taxon>
        <taxon>Pseudomonadati</taxon>
        <taxon>Bacteroidota</taxon>
        <taxon>Flavobacteriia</taxon>
        <taxon>Flavobacteriales</taxon>
        <taxon>Flavobacteriaceae</taxon>
        <taxon>Croceibacter</taxon>
    </lineage>
</organism>
<dbReference type="GeneID" id="89452419"/>
<dbReference type="Proteomes" id="UP000002297">
    <property type="component" value="Chromosome"/>
</dbReference>
<accession>A3U649</accession>
<dbReference type="EMBL" id="CP002046">
    <property type="protein sequence ID" value="EAP87716.1"/>
    <property type="molecule type" value="Genomic_DNA"/>
</dbReference>
<dbReference type="AlphaFoldDB" id="A3U649"/>
<reference evidence="1 2" key="1">
    <citation type="journal article" date="2010" name="J. Bacteriol.">
        <title>The complete genome sequence of Croceibacter atlanticus HTCC2559T.</title>
        <authorList>
            <person name="Oh H.M."/>
            <person name="Kang I."/>
            <person name="Ferriera S."/>
            <person name="Giovannoni S.J."/>
            <person name="Cho J.C."/>
        </authorList>
    </citation>
    <scope>NUCLEOTIDE SEQUENCE [LARGE SCALE GENOMIC DNA]</scope>
    <source>
        <strain evidence="2">ATCC BAA-628 / HTCC2559 / KCTC 12090</strain>
    </source>
</reference>
<dbReference type="OrthoDB" id="676614at2"/>
<sequence>MKGNKLILDTVFEDEFKLIAIHCSLEPYRIAYFVNKQLKLKLERVSDIEIYQGDTVINAPLFQFEDAIRETDYYLTANKFKTSNKNITEDDLFGSKQNRYSIISLLKEYKNADYFLKIEDEVVNAIPIKRILFELNQIKHIVTAYLINTEDLKQKERLVFK</sequence>
<dbReference type="InterPro" id="IPR047690">
    <property type="entry name" value="IPExxxVDY_fam"/>
</dbReference>
<dbReference type="RefSeq" id="WP_013186392.1">
    <property type="nucleotide sequence ID" value="NC_014230.1"/>
</dbReference>
<dbReference type="eggNOG" id="ENOG5032ZD8">
    <property type="taxonomic scope" value="Bacteria"/>
</dbReference>
<evidence type="ECO:0008006" key="3">
    <source>
        <dbReference type="Google" id="ProtNLM"/>
    </source>
</evidence>
<keyword evidence="2" id="KW-1185">Reference proteome</keyword>
<proteinExistence type="predicted"/>
<gene>
    <name evidence="1" type="ordered locus">CA2559_03135</name>
</gene>
<protein>
    <recommendedName>
        <fullName evidence="3">IPExxxVDY family protein</fullName>
    </recommendedName>
</protein>
<name>A3U649_CROAH</name>
<dbReference type="KEGG" id="cat:CA2559_03135"/>
<dbReference type="STRING" id="216432.CA2559_03135"/>